<organism evidence="3">
    <name type="scientific">marine metagenome</name>
    <dbReference type="NCBI Taxonomy" id="408172"/>
    <lineage>
        <taxon>unclassified sequences</taxon>
        <taxon>metagenomes</taxon>
        <taxon>ecological metagenomes</taxon>
    </lineage>
</organism>
<sequence length="362" mass="39569">MREITERDLELLATGAWILGAGGGGDPYHALLAMKRLYSSGITTSLMDPDDLADDARIAVVSTMGAPLVGEERLTDPRVAARAVQMMEEYVGHGFDAVMSLEIGGSNSIQPFMVAAFTGLPVLDADTMGRAYPEAQMSSFAIGDLRPYPLTLADPRGVETVVSKVPTWKWMERVSRKICTEVGSTAATCKAPRTGREVKEWGILRTVSQAIGIGRAVHEARQSKENPVQAVVDCEDGRILFEGKIVEVNRRTTEGFLRGNLELEGLEADKGHKMKLDFQNEFSIGWIDEEPRVMVPDIITVLDSTTGEAIGTEAIRYGQRVQILVLRAPEIQTTPKGLEHVGPRAFGYDLDFKSVFAEGQET</sequence>
<evidence type="ECO:0000259" key="1">
    <source>
        <dbReference type="Pfam" id="PF06032"/>
    </source>
</evidence>
<dbReference type="EMBL" id="UINC01001691">
    <property type="protein sequence ID" value="SUZ86622.1"/>
    <property type="molecule type" value="Genomic_DNA"/>
</dbReference>
<evidence type="ECO:0000259" key="2">
    <source>
        <dbReference type="Pfam" id="PF20906"/>
    </source>
</evidence>
<evidence type="ECO:0008006" key="4">
    <source>
        <dbReference type="Google" id="ProtNLM"/>
    </source>
</evidence>
<dbReference type="InterPro" id="IPR010318">
    <property type="entry name" value="S-Me-THD_N"/>
</dbReference>
<dbReference type="Gene3D" id="3.40.1610.10">
    <property type="entry name" value="CV3147-like domain"/>
    <property type="match status" value="1"/>
</dbReference>
<proteinExistence type="predicted"/>
<dbReference type="InterPro" id="IPR024071">
    <property type="entry name" value="S-Me-THD_C_sf"/>
</dbReference>
<reference evidence="3" key="1">
    <citation type="submission" date="2018-05" db="EMBL/GenBank/DDBJ databases">
        <authorList>
            <person name="Lanie J.A."/>
            <person name="Ng W.-L."/>
            <person name="Kazmierczak K.M."/>
            <person name="Andrzejewski T.M."/>
            <person name="Davidsen T.M."/>
            <person name="Wayne K.J."/>
            <person name="Tettelin H."/>
            <person name="Glass J.I."/>
            <person name="Rusch D."/>
            <person name="Podicherti R."/>
            <person name="Tsui H.-C.T."/>
            <person name="Winkler M.E."/>
        </authorList>
    </citation>
    <scope>NUCLEOTIDE SEQUENCE</scope>
</reference>
<dbReference type="Pfam" id="PF20906">
    <property type="entry name" value="S-Me-THD_C"/>
    <property type="match status" value="1"/>
</dbReference>
<dbReference type="InterPro" id="IPR027479">
    <property type="entry name" value="S-Me-THD_N_sf"/>
</dbReference>
<accession>A0A381R4J0</accession>
<dbReference type="InterPro" id="IPR048350">
    <property type="entry name" value="S-Me-THD-like_C"/>
</dbReference>
<dbReference type="AlphaFoldDB" id="A0A381R4J0"/>
<feature type="domain" description="S-Me-THD-like C-terminal" evidence="2">
    <location>
        <begin position="168"/>
        <end position="355"/>
    </location>
</feature>
<dbReference type="Gene3D" id="2.40.390.10">
    <property type="entry name" value="CV3147-like"/>
    <property type="match status" value="1"/>
</dbReference>
<evidence type="ECO:0000313" key="3">
    <source>
        <dbReference type="EMBL" id="SUZ86622.1"/>
    </source>
</evidence>
<dbReference type="Pfam" id="PF06032">
    <property type="entry name" value="S-Me-THD_N"/>
    <property type="match status" value="1"/>
</dbReference>
<gene>
    <name evidence="3" type="ORF">METZ01_LOCUS39476</name>
</gene>
<dbReference type="SUPFAM" id="SSF160991">
    <property type="entry name" value="CV3147-like"/>
    <property type="match status" value="1"/>
</dbReference>
<name>A0A381R4J0_9ZZZZ</name>
<feature type="domain" description="S-Me-THD N-terminal" evidence="1">
    <location>
        <begin position="8"/>
        <end position="163"/>
    </location>
</feature>
<protein>
    <recommendedName>
        <fullName evidence="4">DUF917 domain-containing protein</fullName>
    </recommendedName>
</protein>